<dbReference type="InterPro" id="IPR011990">
    <property type="entry name" value="TPR-like_helical_dom_sf"/>
</dbReference>
<evidence type="ECO:0000313" key="2">
    <source>
        <dbReference type="Proteomes" id="UP000540506"/>
    </source>
</evidence>
<dbReference type="Gene3D" id="1.25.40.10">
    <property type="entry name" value="Tetratricopeptide repeat domain"/>
    <property type="match status" value="1"/>
</dbReference>
<organism evidence="1 2">
    <name type="scientific">Kitasatospora kifunensis</name>
    <name type="common">Streptomyces kifunensis</name>
    <dbReference type="NCBI Taxonomy" id="58351"/>
    <lineage>
        <taxon>Bacteria</taxon>
        <taxon>Bacillati</taxon>
        <taxon>Actinomycetota</taxon>
        <taxon>Actinomycetes</taxon>
        <taxon>Kitasatosporales</taxon>
        <taxon>Streptomycetaceae</taxon>
        <taxon>Kitasatospora</taxon>
    </lineage>
</organism>
<protein>
    <submittedName>
        <fullName evidence="1">Tetratricopeptide (TPR) repeat protein</fullName>
    </submittedName>
</protein>
<dbReference type="SUPFAM" id="SSF48452">
    <property type="entry name" value="TPR-like"/>
    <property type="match status" value="1"/>
</dbReference>
<dbReference type="AlphaFoldDB" id="A0A7W7VZR0"/>
<accession>A0A7W7VZR0</accession>
<dbReference type="EMBL" id="JACHJV010000004">
    <property type="protein sequence ID" value="MBB4929067.1"/>
    <property type="molecule type" value="Genomic_DNA"/>
</dbReference>
<proteinExistence type="predicted"/>
<gene>
    <name evidence="1" type="ORF">FHR34_008166</name>
</gene>
<evidence type="ECO:0000313" key="1">
    <source>
        <dbReference type="EMBL" id="MBB4929067.1"/>
    </source>
</evidence>
<sequence length="461" mass="48657">MAKGTGNPDLQAWVQASGLSLGEIARRTTALAQRTGHTQVTPDTTRVSRWLGGERPRPPVPELLSQVLGDELGRLLTPSDLGLVPTGVALDTLQVPLLTEPAAATLAGWTRMDLLMPDRRETLKLAAGATLIAVAEHLLGGASRSLTRSEAGFDADSTTALEAVTAMFARLEADHGSGIYRTAIVGQLSEVARRIQDGVPANLRPRVFAATADLAALAGWASHDAGRLGAAQRYWSYALHAATQARVPGRGAEIVTRMSHQMIYLGRLDDALGLLEVAAARADRDGQPLVRALTQSQTGRVHAALGHPDQAARHLDRADDLLADAAAAPAPAWLAYFDGAEHSGARAVSARDLTHLGHRGHPASPHFEAALRLRAPGYERVRAMDQIGLAAALLDEGEPERAAAVGHQALTTAGLESALVASRMNTLLAATDRYRTPEVHQLRNRAADLVARAPLASSVAA</sequence>
<comment type="caution">
    <text evidence="1">The sequence shown here is derived from an EMBL/GenBank/DDBJ whole genome shotgun (WGS) entry which is preliminary data.</text>
</comment>
<keyword evidence="2" id="KW-1185">Reference proteome</keyword>
<reference evidence="1 2" key="1">
    <citation type="submission" date="2020-08" db="EMBL/GenBank/DDBJ databases">
        <title>Sequencing the genomes of 1000 actinobacteria strains.</title>
        <authorList>
            <person name="Klenk H.-P."/>
        </authorList>
    </citation>
    <scope>NUCLEOTIDE SEQUENCE [LARGE SCALE GENOMIC DNA]</scope>
    <source>
        <strain evidence="1 2">DSM 41654</strain>
    </source>
</reference>
<name>A0A7W7VZR0_KITKI</name>
<dbReference type="RefSeq" id="WP_184947028.1">
    <property type="nucleotide sequence ID" value="NZ_JACHJV010000004.1"/>
</dbReference>
<dbReference type="Proteomes" id="UP000540506">
    <property type="component" value="Unassembled WGS sequence"/>
</dbReference>